<name>Q3U0R0_MOUSE</name>
<keyword evidence="1" id="KW-1133">Transmembrane helix</keyword>
<sequence>MGMAHIPGATVCLFKKETVSQKLLQPSAIYFFFDSSVFHLAWSYILTFPLGVLLSLL</sequence>
<reference evidence="2" key="1">
    <citation type="journal article" date="1999" name="Methods Enzymol.">
        <title>High-efficiency full-length cDNA cloning.</title>
        <authorList>
            <person name="Carninci P."/>
            <person name="Hayashizaki Y."/>
        </authorList>
    </citation>
    <scope>NUCLEOTIDE SEQUENCE</scope>
    <source>
        <strain evidence="2">NOD</strain>
        <tissue evidence="2">Activated spleen</tissue>
    </source>
</reference>
<evidence type="ECO:0000313" key="3">
    <source>
        <dbReference type="MGI" id="MGI:1347470"/>
    </source>
</evidence>
<proteinExistence type="evidence at transcript level"/>
<reference evidence="2" key="5">
    <citation type="journal article" date="2002" name="Nature">
        <title>Analysis of the mouse transcriptome based on functional annotation of 60,770 full-length cDNAs.</title>
        <authorList>
            <consortium name="The FANTOM Consortium and the RIKEN Genome Exploration Research Group Phase I and II Team"/>
        </authorList>
    </citation>
    <scope>NUCLEOTIDE SEQUENCE</scope>
    <source>
        <strain evidence="2">NOD</strain>
        <tissue evidence="2">Activated spleen</tissue>
    </source>
</reference>
<reference evidence="2" key="4">
    <citation type="journal article" date="2001" name="Nature">
        <title>Functional annotation of a full-length mouse cDNA collection.</title>
        <authorList>
            <consortium name="The RIKEN Genome Exploration Research Group Phase II Team and the FANTOM Consortium"/>
        </authorList>
    </citation>
    <scope>NUCLEOTIDE SEQUENCE</scope>
    <source>
        <strain evidence="2">NOD</strain>
        <tissue evidence="2">Activated spleen</tissue>
    </source>
</reference>
<dbReference type="AlphaFoldDB" id="Q3U0R0"/>
<gene>
    <name evidence="3" type="primary">Foxf1</name>
    <name evidence="3" type="synonym">Foxf1a</name>
</gene>
<keyword evidence="1" id="KW-0472">Membrane</keyword>
<reference evidence="2" key="3">
    <citation type="journal article" date="2000" name="Genome Res.">
        <title>RIKEN integrated sequence analysis (RISA) system--384-format sequencing pipeline with 384 multicapillary sequencer.</title>
        <authorList>
            <person name="Shibata K."/>
            <person name="Itoh M."/>
            <person name="Aizawa K."/>
            <person name="Nagaoka S."/>
            <person name="Sasaki N."/>
            <person name="Carninci P."/>
            <person name="Konno H."/>
            <person name="Akiyama J."/>
            <person name="Nishi K."/>
            <person name="Kitsunai T."/>
            <person name="Tashiro H."/>
            <person name="Itoh M."/>
            <person name="Sumi N."/>
            <person name="Ishii Y."/>
            <person name="Nakamura S."/>
            <person name="Hazama M."/>
            <person name="Nishine T."/>
            <person name="Harada A."/>
            <person name="Yamamoto R."/>
            <person name="Matsumoto H."/>
            <person name="Sakaguchi S."/>
            <person name="Ikegami T."/>
            <person name="Kashiwagi K."/>
            <person name="Fujiwake S."/>
            <person name="Inoue K."/>
            <person name="Togawa Y."/>
            <person name="Izawa M."/>
            <person name="Ohara E."/>
            <person name="Watahiki M."/>
            <person name="Yoneda Y."/>
            <person name="Ishikawa T."/>
            <person name="Ozawa K."/>
            <person name="Tanaka T."/>
            <person name="Matsuura S."/>
            <person name="Kawai J."/>
            <person name="Okazaki Y."/>
            <person name="Muramatsu M."/>
            <person name="Inoue Y."/>
            <person name="Kira A."/>
            <person name="Hayashizaki Y."/>
        </authorList>
    </citation>
    <scope>NUCLEOTIDE SEQUENCE</scope>
    <source>
        <strain evidence="2">NOD</strain>
        <tissue evidence="2">Activated spleen</tissue>
    </source>
</reference>
<protein>
    <submittedName>
        <fullName evidence="2">Uncharacterized protein</fullName>
    </submittedName>
</protein>
<reference evidence="2" key="8">
    <citation type="journal article" date="2005" name="Science">
        <title>Antisense Transcription in the Mammalian Transcriptome.</title>
        <authorList>
            <consortium name="RIKEN Genome Exploration Research Group and Genome Science Group (Genome Network Project Core Group) and the FANTOM Consortium"/>
        </authorList>
    </citation>
    <scope>NUCLEOTIDE SEQUENCE</scope>
    <source>
        <strain evidence="2">NOD</strain>
        <tissue evidence="2">Activated spleen</tissue>
    </source>
</reference>
<keyword evidence="1" id="KW-0812">Transmembrane</keyword>
<feature type="transmembrane region" description="Helical" evidence="1">
    <location>
        <begin position="37"/>
        <end position="56"/>
    </location>
</feature>
<dbReference type="AGR" id="MGI:1347470"/>
<organism evidence="2">
    <name type="scientific">Mus musculus</name>
    <name type="common">Mouse</name>
    <dbReference type="NCBI Taxonomy" id="10090"/>
    <lineage>
        <taxon>Eukaryota</taxon>
        <taxon>Metazoa</taxon>
        <taxon>Chordata</taxon>
        <taxon>Craniata</taxon>
        <taxon>Vertebrata</taxon>
        <taxon>Euteleostomi</taxon>
        <taxon>Mammalia</taxon>
        <taxon>Eutheria</taxon>
        <taxon>Euarchontoglires</taxon>
        <taxon>Glires</taxon>
        <taxon>Rodentia</taxon>
        <taxon>Myomorpha</taxon>
        <taxon>Muroidea</taxon>
        <taxon>Muridae</taxon>
        <taxon>Murinae</taxon>
        <taxon>Mus</taxon>
        <taxon>Mus</taxon>
    </lineage>
</organism>
<accession>Q3U0R0</accession>
<evidence type="ECO:0000256" key="1">
    <source>
        <dbReference type="SAM" id="Phobius"/>
    </source>
</evidence>
<evidence type="ECO:0000313" key="2">
    <source>
        <dbReference type="EMBL" id="BAE33791.1"/>
    </source>
</evidence>
<reference evidence="2" key="6">
    <citation type="submission" date="2004-03" db="EMBL/GenBank/DDBJ databases">
        <authorList>
            <person name="Arakawa T."/>
            <person name="Carninci P."/>
            <person name="Fukuda S."/>
            <person name="Hashizume W."/>
            <person name="Hayashida K."/>
            <person name="Hori F."/>
            <person name="Iida J."/>
            <person name="Imamura K."/>
            <person name="Imotani K."/>
            <person name="Itoh M."/>
            <person name="Kanagawa S."/>
            <person name="Kawai J."/>
            <person name="Kojima M."/>
            <person name="Konno H."/>
            <person name="Murata M."/>
            <person name="Nakamura M."/>
            <person name="Ninomiya N."/>
            <person name="Nishiyori H."/>
            <person name="Nomura K."/>
            <person name="Ohno M."/>
            <person name="Sakazume N."/>
            <person name="Sano H."/>
            <person name="Sasaki D."/>
            <person name="Shibata K."/>
            <person name="Shiraki T."/>
            <person name="Tagami M."/>
            <person name="Tagami Y."/>
            <person name="Waki K."/>
            <person name="Watahiki A."/>
            <person name="Muramatsu M."/>
            <person name="Hayashizaki Y."/>
        </authorList>
    </citation>
    <scope>NUCLEOTIDE SEQUENCE</scope>
    <source>
        <strain evidence="2">NOD</strain>
        <tissue evidence="2">Activated spleen</tissue>
    </source>
</reference>
<reference evidence="2" key="2">
    <citation type="journal article" date="2000" name="Genome Res.">
        <title>Normalization and subtraction of cap-trapper-selected cDNAs to prepare full-length cDNA libraries for rapid discovery of new genes.</title>
        <authorList>
            <person name="Carninci P."/>
            <person name="Shibata Y."/>
            <person name="Hayatsu N."/>
            <person name="Sugahara Y."/>
            <person name="Shibata K."/>
            <person name="Itoh M."/>
            <person name="Konno H."/>
            <person name="Okazaki Y."/>
            <person name="Muramatsu M."/>
            <person name="Hayashizaki Y."/>
        </authorList>
    </citation>
    <scope>NUCLEOTIDE SEQUENCE</scope>
    <source>
        <strain evidence="2">NOD</strain>
        <tissue evidence="2">Activated spleen</tissue>
    </source>
</reference>
<reference evidence="2" key="7">
    <citation type="journal article" date="2005" name="Science">
        <title>The Transcriptional Landscape of the Mammalian Genome.</title>
        <authorList>
            <consortium name="The FANTOM Consortium"/>
            <consortium name="Riken Genome Exploration Research Group and Genome Science Group (Genome Network Project Core Group)"/>
        </authorList>
    </citation>
    <scope>NUCLEOTIDE SEQUENCE</scope>
    <source>
        <strain evidence="2">NOD</strain>
        <tissue evidence="2">Activated spleen</tissue>
    </source>
</reference>
<dbReference type="EMBL" id="AK156647">
    <property type="protein sequence ID" value="BAE33791.1"/>
    <property type="molecule type" value="mRNA"/>
</dbReference>
<dbReference type="MGI" id="MGI:1347470">
    <property type="gene designation" value="Foxf1"/>
</dbReference>